<dbReference type="EMBL" id="JBHSAY010000033">
    <property type="protein sequence ID" value="MFC4136727.1"/>
    <property type="molecule type" value="Genomic_DNA"/>
</dbReference>
<protein>
    <recommendedName>
        <fullName evidence="5">Lipoprotein</fullName>
    </recommendedName>
</protein>
<evidence type="ECO:0000313" key="4">
    <source>
        <dbReference type="Proteomes" id="UP001595816"/>
    </source>
</evidence>
<organism evidence="3 4">
    <name type="scientific">Hamadaea flava</name>
    <dbReference type="NCBI Taxonomy" id="1742688"/>
    <lineage>
        <taxon>Bacteria</taxon>
        <taxon>Bacillati</taxon>
        <taxon>Actinomycetota</taxon>
        <taxon>Actinomycetes</taxon>
        <taxon>Micromonosporales</taxon>
        <taxon>Micromonosporaceae</taxon>
        <taxon>Hamadaea</taxon>
    </lineage>
</organism>
<evidence type="ECO:0008006" key="5">
    <source>
        <dbReference type="Google" id="ProtNLM"/>
    </source>
</evidence>
<name>A0ABV8M039_9ACTN</name>
<keyword evidence="2" id="KW-0732">Signal</keyword>
<sequence>MTGLPLRLAAVLAAVALAGCSGGTPSSQAPSVTTTVGPSDSPSATESPSGATTTTPTPGSSKPGGSTFTIPTTAKGYAQALLSAWGNKNSSRLDLLANQATVQQIKDNGYPNADWTYIDCTASGETSECVFRNAHGDEVLVSLVNTQLGHPTAATQALLSRTTYPSDAGAYVGAFLSAWQNGNQQRMARLGSSSVTSALKGKTVPSGYTTSVSGSTVRIEQLPAGAGPTFVFTVVSGNLGKAHAISAAGVS</sequence>
<evidence type="ECO:0000256" key="1">
    <source>
        <dbReference type="SAM" id="MobiDB-lite"/>
    </source>
</evidence>
<comment type="caution">
    <text evidence="3">The sequence shown here is derived from an EMBL/GenBank/DDBJ whole genome shotgun (WGS) entry which is preliminary data.</text>
</comment>
<feature type="region of interest" description="Disordered" evidence="1">
    <location>
        <begin position="22"/>
        <end position="69"/>
    </location>
</feature>
<dbReference type="PROSITE" id="PS51257">
    <property type="entry name" value="PROKAR_LIPOPROTEIN"/>
    <property type="match status" value="1"/>
</dbReference>
<dbReference type="Proteomes" id="UP001595816">
    <property type="component" value="Unassembled WGS sequence"/>
</dbReference>
<evidence type="ECO:0000256" key="2">
    <source>
        <dbReference type="SAM" id="SignalP"/>
    </source>
</evidence>
<feature type="compositionally biased region" description="Low complexity" evidence="1">
    <location>
        <begin position="41"/>
        <end position="67"/>
    </location>
</feature>
<proteinExistence type="predicted"/>
<dbReference type="RefSeq" id="WP_253760567.1">
    <property type="nucleotide sequence ID" value="NZ_JAMZDZ010000001.1"/>
</dbReference>
<feature type="signal peptide" evidence="2">
    <location>
        <begin position="1"/>
        <end position="29"/>
    </location>
</feature>
<gene>
    <name evidence="3" type="ORF">ACFOZ4_39490</name>
</gene>
<feature type="compositionally biased region" description="Polar residues" evidence="1">
    <location>
        <begin position="23"/>
        <end position="40"/>
    </location>
</feature>
<reference evidence="4" key="1">
    <citation type="journal article" date="2019" name="Int. J. Syst. Evol. Microbiol.">
        <title>The Global Catalogue of Microorganisms (GCM) 10K type strain sequencing project: providing services to taxonomists for standard genome sequencing and annotation.</title>
        <authorList>
            <consortium name="The Broad Institute Genomics Platform"/>
            <consortium name="The Broad Institute Genome Sequencing Center for Infectious Disease"/>
            <person name="Wu L."/>
            <person name="Ma J."/>
        </authorList>
    </citation>
    <scope>NUCLEOTIDE SEQUENCE [LARGE SCALE GENOMIC DNA]</scope>
    <source>
        <strain evidence="4">CGMCC 4.7289</strain>
    </source>
</reference>
<evidence type="ECO:0000313" key="3">
    <source>
        <dbReference type="EMBL" id="MFC4136727.1"/>
    </source>
</evidence>
<accession>A0ABV8M039</accession>
<keyword evidence="4" id="KW-1185">Reference proteome</keyword>
<feature type="chain" id="PRO_5046831239" description="Lipoprotein" evidence="2">
    <location>
        <begin position="30"/>
        <end position="251"/>
    </location>
</feature>